<dbReference type="GO" id="GO:0016020">
    <property type="term" value="C:membrane"/>
    <property type="evidence" value="ECO:0007669"/>
    <property type="project" value="UniProtKB-SubCell"/>
</dbReference>
<reference evidence="7 8" key="1">
    <citation type="submission" date="2013-06" db="EMBL/GenBank/DDBJ databases">
        <title>Rumen cellulosomics: divergent fiber-degrading strategies revealed by comparative genome-wide analysis of six Ruminococcal strains.</title>
        <authorList>
            <person name="Dassa B."/>
            <person name="Borovok I."/>
            <person name="Lamed R."/>
            <person name="Flint H."/>
            <person name="Yeoman C.J."/>
            <person name="White B."/>
            <person name="Bayer E.A."/>
        </authorList>
    </citation>
    <scope>NUCLEOTIDE SEQUENCE [LARGE SCALE GENOMIC DNA]</scope>
    <source>
        <strain evidence="7 8">SY3</strain>
    </source>
</reference>
<evidence type="ECO:0000259" key="6">
    <source>
        <dbReference type="Pfam" id="PF04893"/>
    </source>
</evidence>
<dbReference type="PATRIC" id="fig|1341156.4.peg.2318"/>
<feature type="domain" description="Yip1" evidence="6">
    <location>
        <begin position="13"/>
        <end position="181"/>
    </location>
</feature>
<feature type="transmembrane region" description="Helical" evidence="5">
    <location>
        <begin position="68"/>
        <end position="92"/>
    </location>
</feature>
<dbReference type="Proteomes" id="UP000021369">
    <property type="component" value="Unassembled WGS sequence"/>
</dbReference>
<evidence type="ECO:0000313" key="7">
    <source>
        <dbReference type="EMBL" id="EXM38999.1"/>
    </source>
</evidence>
<protein>
    <recommendedName>
        <fullName evidence="6">Yip1 domain-containing protein</fullName>
    </recommendedName>
</protein>
<keyword evidence="4 5" id="KW-0472">Membrane</keyword>
<evidence type="ECO:0000256" key="5">
    <source>
        <dbReference type="SAM" id="Phobius"/>
    </source>
</evidence>
<keyword evidence="3 5" id="KW-1133">Transmembrane helix</keyword>
<dbReference type="OrthoDB" id="359441at2"/>
<accession>A0A011UEI3</accession>
<feature type="transmembrane region" description="Helical" evidence="5">
    <location>
        <begin position="30"/>
        <end position="48"/>
    </location>
</feature>
<evidence type="ECO:0000256" key="2">
    <source>
        <dbReference type="ARBA" id="ARBA00022692"/>
    </source>
</evidence>
<organism evidence="7 8">
    <name type="scientific">Ruminococcus albus SY3</name>
    <dbReference type="NCBI Taxonomy" id="1341156"/>
    <lineage>
        <taxon>Bacteria</taxon>
        <taxon>Bacillati</taxon>
        <taxon>Bacillota</taxon>
        <taxon>Clostridia</taxon>
        <taxon>Eubacteriales</taxon>
        <taxon>Oscillospiraceae</taxon>
        <taxon>Ruminococcus</taxon>
    </lineage>
</organism>
<evidence type="ECO:0000256" key="1">
    <source>
        <dbReference type="ARBA" id="ARBA00004141"/>
    </source>
</evidence>
<evidence type="ECO:0000256" key="3">
    <source>
        <dbReference type="ARBA" id="ARBA00022989"/>
    </source>
</evidence>
<dbReference type="RefSeq" id="WP_051506514.1">
    <property type="nucleotide sequence ID" value="NZ_JEOB01000003.1"/>
</dbReference>
<sequence>MYEFTPMGWLKHCIFHPVEGFEDLRWKKQGSIRISAAIVFFLFVAMVADRQLTGFQFNGNYVKIFNVVPLIVQSVVYYITWCIGNWSICTLLEGEGTFRKICIYSAYSLVPYIVCTLIRVLLSNFLVQEEAIWIAALYYLGLGWSIVLMIQAMRACHQYSFGKTLISMLLTVAAMLLILFLAILLLSLFQQVYVFIYQIYTEIAYRIRG</sequence>
<comment type="subcellular location">
    <subcellularLocation>
        <location evidence="1">Membrane</location>
        <topology evidence="1">Multi-pass membrane protein</topology>
    </subcellularLocation>
</comment>
<feature type="transmembrane region" description="Helical" evidence="5">
    <location>
        <begin position="104"/>
        <end position="126"/>
    </location>
</feature>
<comment type="caution">
    <text evidence="7">The sequence shown here is derived from an EMBL/GenBank/DDBJ whole genome shotgun (WGS) entry which is preliminary data.</text>
</comment>
<evidence type="ECO:0000313" key="8">
    <source>
        <dbReference type="Proteomes" id="UP000021369"/>
    </source>
</evidence>
<feature type="transmembrane region" description="Helical" evidence="5">
    <location>
        <begin position="132"/>
        <end position="153"/>
    </location>
</feature>
<dbReference type="AlphaFoldDB" id="A0A011UEI3"/>
<dbReference type="EMBL" id="JEOB01000003">
    <property type="protein sequence ID" value="EXM38999.1"/>
    <property type="molecule type" value="Genomic_DNA"/>
</dbReference>
<evidence type="ECO:0000256" key="4">
    <source>
        <dbReference type="ARBA" id="ARBA00023136"/>
    </source>
</evidence>
<dbReference type="Pfam" id="PF04893">
    <property type="entry name" value="Yip1"/>
    <property type="match status" value="1"/>
</dbReference>
<name>A0A011UEI3_RUMAL</name>
<gene>
    <name evidence="7" type="ORF">RASY3_11905</name>
</gene>
<keyword evidence="8" id="KW-1185">Reference proteome</keyword>
<keyword evidence="2 5" id="KW-0812">Transmembrane</keyword>
<feature type="transmembrane region" description="Helical" evidence="5">
    <location>
        <begin position="165"/>
        <end position="189"/>
    </location>
</feature>
<proteinExistence type="predicted"/>
<dbReference type="InterPro" id="IPR006977">
    <property type="entry name" value="Yip1_dom"/>
</dbReference>